<dbReference type="GO" id="GO:0046912">
    <property type="term" value="F:acyltransferase activity, acyl groups converted into alkyl on transfer"/>
    <property type="evidence" value="ECO:0007669"/>
    <property type="project" value="InterPro"/>
</dbReference>
<sequence>MSTGRLHIVATPIGNLEDITLRAIRILKEVNFIACEDTRVTKVLLDTYNFSSELFSLNAQSEKGKLHIVIERILKGENCALVSDAGTPTISDPGVRLVNEAIKNRIEIVGVPGANAAILALSISGLPTDSFVYEGFLPQKKGRQKILKQLAVEERTIILYESTYRIEKLLNELSEFMPTRTVVIQRELTKKFEESWRGLSSEILEELPNKVSKGLMKPHKRKRIGENNLLQILDTTLREGEQTPGVYFDRHVKLAIARMLNDIGIDIIETGHPAVTSEIYDSVKTIANSGFKAKIGAHSRSIQNDVELALECGVDFLGIFYCVSDERLDTVFKKDLENAIEQITNVISFAKSQNPDLIVRYTPEDTVRSQFTNVISASVAAVKAGANIISVADTTGYMVPGTDRNMFDYISKLKAELANNDCFPKIAVHCHNDRGFALTNALDAFRAGAEIIDASVLGLGERAGIVDLAQLLVVLSSDYNINNWHLEKLDELYQFVSKHSGVPIPVHYPIMGKNAFTHCAGVHTHAASVNPTHYESLSPELLGKERHFSLDHMSGIASVKYALDLLNIKDLSTELQLEVLSDIKSLGQK</sequence>
<dbReference type="InterPro" id="IPR002034">
    <property type="entry name" value="AIPM/Hcit_synth_CS"/>
</dbReference>
<dbReference type="SUPFAM" id="SSF53790">
    <property type="entry name" value="Tetrapyrrole methylase"/>
    <property type="match status" value="1"/>
</dbReference>
<dbReference type="Pfam" id="PF00682">
    <property type="entry name" value="HMGL-like"/>
    <property type="match status" value="1"/>
</dbReference>
<feature type="non-terminal residue" evidence="2">
    <location>
        <position position="589"/>
    </location>
</feature>
<dbReference type="PROSITE" id="PS00815">
    <property type="entry name" value="AIPM_HOMOCIT_SYNTH_1"/>
    <property type="match status" value="1"/>
</dbReference>
<dbReference type="Pfam" id="PF00590">
    <property type="entry name" value="TP_methylase"/>
    <property type="match status" value="1"/>
</dbReference>
<evidence type="ECO:0000256" key="1">
    <source>
        <dbReference type="RuleBase" id="RU003523"/>
    </source>
</evidence>
<dbReference type="InterPro" id="IPR054691">
    <property type="entry name" value="LeuA/HCS_post-cat"/>
</dbReference>
<dbReference type="InterPro" id="IPR014776">
    <property type="entry name" value="4pyrrole_Mease_sub2"/>
</dbReference>
<protein>
    <submittedName>
        <fullName evidence="2">Uncharacterized protein</fullName>
    </submittedName>
</protein>
<dbReference type="FunFam" id="3.40.1010.10:FF:000007">
    <property type="entry name" value="Ribosomal RNA small subunit methyltransferase I"/>
    <property type="match status" value="1"/>
</dbReference>
<dbReference type="OrthoDB" id="289942at2759"/>
<comment type="similarity">
    <text evidence="1">Belongs to the alpha-IPM synthase/homocitrate synthase family.</text>
</comment>
<dbReference type="InterPro" id="IPR018063">
    <property type="entry name" value="SAM_MeTrfase_RsmI_CS"/>
</dbReference>
<accession>A0A7R8WW56</accession>
<dbReference type="PROSITE" id="PS50991">
    <property type="entry name" value="PYR_CT"/>
    <property type="match status" value="1"/>
</dbReference>
<evidence type="ECO:0000313" key="2">
    <source>
        <dbReference type="EMBL" id="CAD7236266.1"/>
    </source>
</evidence>
<dbReference type="HAMAP" id="MF_01877">
    <property type="entry name" value="16SrRNA_methyltr_I"/>
    <property type="match status" value="1"/>
</dbReference>
<dbReference type="PANTHER" id="PTHR42880">
    <property type="entry name" value="HOMOCITRATE SYNTHASE"/>
    <property type="match status" value="1"/>
</dbReference>
<name>A0A7R8WW56_9CRUS</name>
<dbReference type="InterPro" id="IPR035996">
    <property type="entry name" value="4pyrrol_Methylase_sf"/>
</dbReference>
<dbReference type="Gene3D" id="3.30.950.10">
    <property type="entry name" value="Methyltransferase, Cobalt-precorrin-4 Transmethylase, Domain 2"/>
    <property type="match status" value="1"/>
</dbReference>
<proteinExistence type="inferred from homology"/>
<dbReference type="GO" id="GO:0008168">
    <property type="term" value="F:methyltransferase activity"/>
    <property type="evidence" value="ECO:0007669"/>
    <property type="project" value="InterPro"/>
</dbReference>
<organism evidence="2">
    <name type="scientific">Cyprideis torosa</name>
    <dbReference type="NCBI Taxonomy" id="163714"/>
    <lineage>
        <taxon>Eukaryota</taxon>
        <taxon>Metazoa</taxon>
        <taxon>Ecdysozoa</taxon>
        <taxon>Arthropoda</taxon>
        <taxon>Crustacea</taxon>
        <taxon>Oligostraca</taxon>
        <taxon>Ostracoda</taxon>
        <taxon>Podocopa</taxon>
        <taxon>Podocopida</taxon>
        <taxon>Cytherocopina</taxon>
        <taxon>Cytheroidea</taxon>
        <taxon>Cytherideidae</taxon>
        <taxon>Cyprideis</taxon>
    </lineage>
</organism>
<dbReference type="Gene3D" id="1.10.238.260">
    <property type="match status" value="1"/>
</dbReference>
<dbReference type="PROSITE" id="PS01296">
    <property type="entry name" value="RSMI"/>
    <property type="match status" value="1"/>
</dbReference>
<dbReference type="EMBL" id="OB677672">
    <property type="protein sequence ID" value="CAD7236266.1"/>
    <property type="molecule type" value="Genomic_DNA"/>
</dbReference>
<dbReference type="InterPro" id="IPR000878">
    <property type="entry name" value="4pyrrol_Mease"/>
</dbReference>
<dbReference type="PANTHER" id="PTHR42880:SF1">
    <property type="entry name" value="ISOPROPYLMALATE_HOMOCITRATE_CITRAMALATE SYNTHASE FAMILY PROTEIN"/>
    <property type="match status" value="1"/>
</dbReference>
<dbReference type="GO" id="GO:0019752">
    <property type="term" value="P:carboxylic acid metabolic process"/>
    <property type="evidence" value="ECO:0007669"/>
    <property type="project" value="InterPro"/>
</dbReference>
<dbReference type="InterPro" id="IPR008189">
    <property type="entry name" value="rRNA_ssu_MeTfrase_I"/>
</dbReference>
<dbReference type="SUPFAM" id="SSF51569">
    <property type="entry name" value="Aldolase"/>
    <property type="match status" value="1"/>
</dbReference>
<gene>
    <name evidence="2" type="ORF">CTOB1V02_LOCUS14081</name>
</gene>
<dbReference type="Gene3D" id="3.40.1010.10">
    <property type="entry name" value="Cobalt-precorrin-4 Transmethylase, Domain 1"/>
    <property type="match status" value="1"/>
</dbReference>
<dbReference type="NCBIfam" id="TIGR00096">
    <property type="entry name" value="16S rRNA (cytidine(1402)-2'-O)-methyltransferase"/>
    <property type="match status" value="1"/>
</dbReference>
<dbReference type="InterPro" id="IPR000891">
    <property type="entry name" value="PYR_CT"/>
</dbReference>
<dbReference type="InterPro" id="IPR014777">
    <property type="entry name" value="4pyrrole_Mease_sub1"/>
</dbReference>
<dbReference type="Pfam" id="PF22617">
    <property type="entry name" value="HCS_D2"/>
    <property type="match status" value="1"/>
</dbReference>
<keyword evidence="1" id="KW-0808">Transferase</keyword>
<dbReference type="CDD" id="cd11648">
    <property type="entry name" value="RsmI"/>
    <property type="match status" value="1"/>
</dbReference>
<dbReference type="InterPro" id="IPR013785">
    <property type="entry name" value="Aldolase_TIM"/>
</dbReference>
<dbReference type="AlphaFoldDB" id="A0A7R8WW56"/>
<reference evidence="2" key="1">
    <citation type="submission" date="2020-11" db="EMBL/GenBank/DDBJ databases">
        <authorList>
            <person name="Tran Van P."/>
        </authorList>
    </citation>
    <scope>NUCLEOTIDE SEQUENCE</scope>
</reference>
<dbReference type="Gene3D" id="3.20.20.70">
    <property type="entry name" value="Aldolase class I"/>
    <property type="match status" value="1"/>
</dbReference>